<reference evidence="2" key="1">
    <citation type="submission" date="2016-11" db="EMBL/GenBank/DDBJ databases">
        <authorList>
            <person name="Varghese N."/>
            <person name="Submissions S."/>
        </authorList>
    </citation>
    <scope>NUCLEOTIDE SEQUENCE [LARGE SCALE GENOMIC DNA]</scope>
    <source>
        <strain evidence="2">GAS401</strain>
    </source>
</reference>
<accession>A0A1M7T4X8</accession>
<gene>
    <name evidence="1" type="ORF">SAMN05444170_0790</name>
</gene>
<name>A0A1M7T4X8_9BRAD</name>
<evidence type="ECO:0008006" key="3">
    <source>
        <dbReference type="Google" id="ProtNLM"/>
    </source>
</evidence>
<evidence type="ECO:0000313" key="1">
    <source>
        <dbReference type="EMBL" id="SHN65799.1"/>
    </source>
</evidence>
<dbReference type="Proteomes" id="UP000184096">
    <property type="component" value="Chromosome I"/>
</dbReference>
<keyword evidence="2" id="KW-1185">Reference proteome</keyword>
<protein>
    <recommendedName>
        <fullName evidence="3">SEC-C motif-containing protein</fullName>
    </recommendedName>
</protein>
<sequence>MYAAGTMGEAKRRKRLPCVCGTGQPAGECCWTSHGYHKKPVVVDLHNTSLTGKHDRCYMSATGACDTKISGEHLISHSVLKVLADKQVIWCYES</sequence>
<dbReference type="EMBL" id="LT670849">
    <property type="protein sequence ID" value="SHN65799.1"/>
    <property type="molecule type" value="Genomic_DNA"/>
</dbReference>
<proteinExistence type="predicted"/>
<evidence type="ECO:0000313" key="2">
    <source>
        <dbReference type="Proteomes" id="UP000184096"/>
    </source>
</evidence>
<dbReference type="AlphaFoldDB" id="A0A1M7T4X8"/>
<organism evidence="1 2">
    <name type="scientific">Bradyrhizobium erythrophlei</name>
    <dbReference type="NCBI Taxonomy" id="1437360"/>
    <lineage>
        <taxon>Bacteria</taxon>
        <taxon>Pseudomonadati</taxon>
        <taxon>Pseudomonadota</taxon>
        <taxon>Alphaproteobacteria</taxon>
        <taxon>Hyphomicrobiales</taxon>
        <taxon>Nitrobacteraceae</taxon>
        <taxon>Bradyrhizobium</taxon>
    </lineage>
</organism>